<name>A0A7Z0VNB6_9GAMM</name>
<dbReference type="EMBL" id="MARB01000005">
    <property type="protein sequence ID" value="ODJ88490.1"/>
    <property type="molecule type" value="Genomic_DNA"/>
</dbReference>
<sequence length="171" mass="19494">MIRHKLPFALSLSGAILLLAITQTTFANDPALPPGSDFQTAIQGPHHREKRSVIRWLAKGVIKKWEKRDYLFFQGRFFSPHARERLCLDPQCVDNRMTASTAIQIINRGTPYWDTKNKRLVYVLRESGGVVMWTSPTDKIGPPGSVISVLTRQEVNQKIASKRFQIKYSNN</sequence>
<evidence type="ECO:0000313" key="2">
    <source>
        <dbReference type="EMBL" id="ODJ88490.1"/>
    </source>
</evidence>
<comment type="caution">
    <text evidence="2">The sequence shown here is derived from an EMBL/GenBank/DDBJ whole genome shotgun (WGS) entry which is preliminary data.</text>
</comment>
<evidence type="ECO:0000256" key="1">
    <source>
        <dbReference type="SAM" id="SignalP"/>
    </source>
</evidence>
<feature type="signal peptide" evidence="1">
    <location>
        <begin position="1"/>
        <end position="27"/>
    </location>
</feature>
<keyword evidence="1" id="KW-0732">Signal</keyword>
<protein>
    <submittedName>
        <fullName evidence="2">Uncharacterized protein</fullName>
    </submittedName>
</protein>
<reference evidence="2 3" key="1">
    <citation type="submission" date="2016-06" db="EMBL/GenBank/DDBJ databases">
        <title>Genome sequence of endosymbiont of Candidatus Endolucinida thiodiazotropha.</title>
        <authorList>
            <person name="Poehlein A."/>
            <person name="Koenig S."/>
            <person name="Heiden S.E."/>
            <person name="Thuermer A."/>
            <person name="Voget S."/>
            <person name="Daniel R."/>
            <person name="Markert S."/>
            <person name="Gros O."/>
            <person name="Schweder T."/>
        </authorList>
    </citation>
    <scope>NUCLEOTIDE SEQUENCE [LARGE SCALE GENOMIC DNA]</scope>
    <source>
        <strain evidence="2 3">COS</strain>
    </source>
</reference>
<organism evidence="2 3">
    <name type="scientific">Candidatus Thiodiazotropha endolucinida</name>
    <dbReference type="NCBI Taxonomy" id="1655433"/>
    <lineage>
        <taxon>Bacteria</taxon>
        <taxon>Pseudomonadati</taxon>
        <taxon>Pseudomonadota</taxon>
        <taxon>Gammaproteobacteria</taxon>
        <taxon>Chromatiales</taxon>
        <taxon>Sedimenticolaceae</taxon>
        <taxon>Candidatus Thiodiazotropha</taxon>
    </lineage>
</organism>
<proteinExistence type="predicted"/>
<feature type="chain" id="PRO_5030755591" evidence="1">
    <location>
        <begin position="28"/>
        <end position="171"/>
    </location>
</feature>
<accession>A0A7Z0VNB6</accession>
<keyword evidence="3" id="KW-1185">Reference proteome</keyword>
<evidence type="ECO:0000313" key="3">
    <source>
        <dbReference type="Proteomes" id="UP000094769"/>
    </source>
</evidence>
<dbReference type="AlphaFoldDB" id="A0A7Z0VNB6"/>
<gene>
    <name evidence="2" type="ORF">CODIS_10360</name>
</gene>
<dbReference type="Proteomes" id="UP000094769">
    <property type="component" value="Unassembled WGS sequence"/>
</dbReference>